<dbReference type="AlphaFoldDB" id="A0A6A7N654"/>
<keyword evidence="2" id="KW-1185">Reference proteome</keyword>
<protein>
    <submittedName>
        <fullName evidence="1">DUF2946 domain-containing protein</fullName>
    </submittedName>
</protein>
<dbReference type="InterPro" id="IPR021333">
    <property type="entry name" value="DUF2946"/>
</dbReference>
<reference evidence="1 2" key="1">
    <citation type="submission" date="2019-10" db="EMBL/GenBank/DDBJ databases">
        <title>Two novel species isolated from a subtropical stream in China.</title>
        <authorList>
            <person name="Lu H."/>
        </authorList>
    </citation>
    <scope>NUCLEOTIDE SEQUENCE [LARGE SCALE GENOMIC DNA]</scope>
    <source>
        <strain evidence="1 2">FT29W</strain>
    </source>
</reference>
<name>A0A6A7N654_9BURK</name>
<comment type="caution">
    <text evidence="1">The sequence shown here is derived from an EMBL/GenBank/DDBJ whole genome shotgun (WGS) entry which is preliminary data.</text>
</comment>
<evidence type="ECO:0000313" key="2">
    <source>
        <dbReference type="Proteomes" id="UP000440498"/>
    </source>
</evidence>
<dbReference type="Proteomes" id="UP000440498">
    <property type="component" value="Unassembled WGS sequence"/>
</dbReference>
<dbReference type="EMBL" id="WHUG01000008">
    <property type="protein sequence ID" value="MQA40401.1"/>
    <property type="molecule type" value="Genomic_DNA"/>
</dbReference>
<evidence type="ECO:0000313" key="1">
    <source>
        <dbReference type="EMBL" id="MQA40401.1"/>
    </source>
</evidence>
<gene>
    <name evidence="1" type="ORF">GEV02_19800</name>
</gene>
<sequence length="135" mass="14458">MRGTTPDFLLPYNCRMGKLFKHRRSHSLIVCIAILLNLLAPAIGHAMSALTRDPLALEICSATPAKQAPGDSAPHALKHCVFCATHADTYAPPPAPAGLVAVLRGHDAYPAPHYFSPVLPFVWSDAQPRGPPAFS</sequence>
<dbReference type="Pfam" id="PF11162">
    <property type="entry name" value="DUF2946"/>
    <property type="match status" value="1"/>
</dbReference>
<proteinExistence type="predicted"/>
<accession>A0A6A7N654</accession>
<organism evidence="1 2">
    <name type="scientific">Rugamonas aquatica</name>
    <dbReference type="NCBI Taxonomy" id="2743357"/>
    <lineage>
        <taxon>Bacteria</taxon>
        <taxon>Pseudomonadati</taxon>
        <taxon>Pseudomonadota</taxon>
        <taxon>Betaproteobacteria</taxon>
        <taxon>Burkholderiales</taxon>
        <taxon>Oxalobacteraceae</taxon>
        <taxon>Telluria group</taxon>
        <taxon>Rugamonas</taxon>
    </lineage>
</organism>